<comment type="caution">
    <text evidence="2">The sequence shown here is derived from an EMBL/GenBank/DDBJ whole genome shotgun (WGS) entry which is preliminary data.</text>
</comment>
<reference evidence="2" key="2">
    <citation type="submission" date="2023-06" db="EMBL/GenBank/DDBJ databases">
        <authorList>
            <consortium name="Lawrence Berkeley National Laboratory"/>
            <person name="Haridas S."/>
            <person name="Hensen N."/>
            <person name="Bonometti L."/>
            <person name="Westerberg I."/>
            <person name="Brannstrom I.O."/>
            <person name="Guillou S."/>
            <person name="Cros-Aarteil S."/>
            <person name="Calhoun S."/>
            <person name="Kuo A."/>
            <person name="Mondo S."/>
            <person name="Pangilinan J."/>
            <person name="Riley R."/>
            <person name="Labutti K."/>
            <person name="Andreopoulos B."/>
            <person name="Lipzen A."/>
            <person name="Chen C."/>
            <person name="Yanf M."/>
            <person name="Daum C."/>
            <person name="Ng V."/>
            <person name="Clum A."/>
            <person name="Steindorff A."/>
            <person name="Ohm R."/>
            <person name="Martin F."/>
            <person name="Silar P."/>
            <person name="Natvig D."/>
            <person name="Lalanne C."/>
            <person name="Gautier V."/>
            <person name="Ament-Velasquez S.L."/>
            <person name="Kruys A."/>
            <person name="Hutchinson M.I."/>
            <person name="Powell A.J."/>
            <person name="Barry K."/>
            <person name="Miller A.N."/>
            <person name="Grigoriev I.V."/>
            <person name="Debuchy R."/>
            <person name="Gladieux P."/>
            <person name="Thoren M.H."/>
            <person name="Johannesson H."/>
        </authorList>
    </citation>
    <scope>NUCLEOTIDE SEQUENCE</scope>
    <source>
        <strain evidence="2">CBS 118394</strain>
    </source>
</reference>
<keyword evidence="3" id="KW-1185">Reference proteome</keyword>
<gene>
    <name evidence="2" type="ORF">B0H66DRAFT_560581</name>
</gene>
<sequence>MASTRGPVPVKLTTKGAAETLRVGPLTIRVYEDGSLTENRVSGVLIEVPAGKSGPPMHWHRFHDELFFVTKGTMRFPTPDGEVDASAGDLVTVPPRAIHTFKNASETEDCACYMTATPAHYVDYFRMLSKATEDNKQLGPGETQHLMALFGTFPADVESEP</sequence>
<name>A0AAE0M223_9PEZI</name>
<proteinExistence type="predicted"/>
<dbReference type="PANTHER" id="PTHR36440:SF1">
    <property type="entry name" value="PUTATIVE (AFU_ORTHOLOGUE AFUA_8G07350)-RELATED"/>
    <property type="match status" value="1"/>
</dbReference>
<feature type="domain" description="Cupin type-2" evidence="1">
    <location>
        <begin position="45"/>
        <end position="113"/>
    </location>
</feature>
<protein>
    <submittedName>
        <fullName evidence="2">RmlC-like cupin domain-containing protein</fullName>
    </submittedName>
</protein>
<accession>A0AAE0M223</accession>
<dbReference type="InterPro" id="IPR014710">
    <property type="entry name" value="RmlC-like_jellyroll"/>
</dbReference>
<organism evidence="2 3">
    <name type="scientific">Apodospora peruviana</name>
    <dbReference type="NCBI Taxonomy" id="516989"/>
    <lineage>
        <taxon>Eukaryota</taxon>
        <taxon>Fungi</taxon>
        <taxon>Dikarya</taxon>
        <taxon>Ascomycota</taxon>
        <taxon>Pezizomycotina</taxon>
        <taxon>Sordariomycetes</taxon>
        <taxon>Sordariomycetidae</taxon>
        <taxon>Sordariales</taxon>
        <taxon>Lasiosphaeriaceae</taxon>
        <taxon>Apodospora</taxon>
    </lineage>
</organism>
<evidence type="ECO:0000313" key="2">
    <source>
        <dbReference type="EMBL" id="KAK3316160.1"/>
    </source>
</evidence>
<dbReference type="EMBL" id="JAUEDM010000005">
    <property type="protein sequence ID" value="KAK3316160.1"/>
    <property type="molecule type" value="Genomic_DNA"/>
</dbReference>
<dbReference type="PANTHER" id="PTHR36440">
    <property type="entry name" value="PUTATIVE (AFU_ORTHOLOGUE AFUA_8G07350)-RELATED"/>
    <property type="match status" value="1"/>
</dbReference>
<dbReference type="InterPro" id="IPR053146">
    <property type="entry name" value="QDO-like"/>
</dbReference>
<dbReference type="Pfam" id="PF07883">
    <property type="entry name" value="Cupin_2"/>
    <property type="match status" value="1"/>
</dbReference>
<evidence type="ECO:0000313" key="3">
    <source>
        <dbReference type="Proteomes" id="UP001283341"/>
    </source>
</evidence>
<dbReference type="Gene3D" id="2.60.120.10">
    <property type="entry name" value="Jelly Rolls"/>
    <property type="match status" value="1"/>
</dbReference>
<dbReference type="AlphaFoldDB" id="A0AAE0M223"/>
<dbReference type="Proteomes" id="UP001283341">
    <property type="component" value="Unassembled WGS sequence"/>
</dbReference>
<dbReference type="InterPro" id="IPR013096">
    <property type="entry name" value="Cupin_2"/>
</dbReference>
<reference evidence="2" key="1">
    <citation type="journal article" date="2023" name="Mol. Phylogenet. Evol.">
        <title>Genome-scale phylogeny and comparative genomics of the fungal order Sordariales.</title>
        <authorList>
            <person name="Hensen N."/>
            <person name="Bonometti L."/>
            <person name="Westerberg I."/>
            <person name="Brannstrom I.O."/>
            <person name="Guillou S."/>
            <person name="Cros-Aarteil S."/>
            <person name="Calhoun S."/>
            <person name="Haridas S."/>
            <person name="Kuo A."/>
            <person name="Mondo S."/>
            <person name="Pangilinan J."/>
            <person name="Riley R."/>
            <person name="LaButti K."/>
            <person name="Andreopoulos B."/>
            <person name="Lipzen A."/>
            <person name="Chen C."/>
            <person name="Yan M."/>
            <person name="Daum C."/>
            <person name="Ng V."/>
            <person name="Clum A."/>
            <person name="Steindorff A."/>
            <person name="Ohm R.A."/>
            <person name="Martin F."/>
            <person name="Silar P."/>
            <person name="Natvig D.O."/>
            <person name="Lalanne C."/>
            <person name="Gautier V."/>
            <person name="Ament-Velasquez S.L."/>
            <person name="Kruys A."/>
            <person name="Hutchinson M.I."/>
            <person name="Powell A.J."/>
            <person name="Barry K."/>
            <person name="Miller A.N."/>
            <person name="Grigoriev I.V."/>
            <person name="Debuchy R."/>
            <person name="Gladieux P."/>
            <person name="Hiltunen Thoren M."/>
            <person name="Johannesson H."/>
        </authorList>
    </citation>
    <scope>NUCLEOTIDE SEQUENCE</scope>
    <source>
        <strain evidence="2">CBS 118394</strain>
    </source>
</reference>
<dbReference type="InterPro" id="IPR011051">
    <property type="entry name" value="RmlC_Cupin_sf"/>
</dbReference>
<evidence type="ECO:0000259" key="1">
    <source>
        <dbReference type="Pfam" id="PF07883"/>
    </source>
</evidence>
<dbReference type="SUPFAM" id="SSF51182">
    <property type="entry name" value="RmlC-like cupins"/>
    <property type="match status" value="1"/>
</dbReference>